<dbReference type="AlphaFoldDB" id="A0A9D1KDB8"/>
<dbReference type="PROSITE" id="PS51737">
    <property type="entry name" value="RECOMBINASE_DNA_BIND"/>
    <property type="match status" value="1"/>
</dbReference>
<dbReference type="Proteomes" id="UP000886833">
    <property type="component" value="Unassembled WGS sequence"/>
</dbReference>
<dbReference type="CDD" id="cd00338">
    <property type="entry name" value="Ser_Recombinase"/>
    <property type="match status" value="1"/>
</dbReference>
<protein>
    <submittedName>
        <fullName evidence="4">Recombinase family protein</fullName>
    </submittedName>
</protein>
<dbReference type="InterPro" id="IPR050639">
    <property type="entry name" value="SSR_resolvase"/>
</dbReference>
<dbReference type="SMART" id="SM00857">
    <property type="entry name" value="Resolvase"/>
    <property type="match status" value="1"/>
</dbReference>
<dbReference type="PROSITE" id="PS51736">
    <property type="entry name" value="RECOMBINASES_3"/>
    <property type="match status" value="1"/>
</dbReference>
<dbReference type="InterPro" id="IPR011109">
    <property type="entry name" value="DNA_bind_recombinase_dom"/>
</dbReference>
<comment type="caution">
    <text evidence="4">The sequence shown here is derived from an EMBL/GenBank/DDBJ whole genome shotgun (WGS) entry which is preliminary data.</text>
</comment>
<sequence>MKIGAVYRRVSTDEQARDGYSLSAQLKAIKKYASEHDIFIDPQYIFTDEGISGRKAKTRPAFMEMIKQAKAKKFDVILVHKFDRFSRNREDSVVYKSLLKKEYGINVISISEPLDPDDKISVILEAFFEAFAEYYSLNLSSEVKKGQLEKHSEGELQTNPSFGYNVEDNKLVINSEEAEIVKLIFEQYAIDNLPMMEIARNINKLGIKTKRGNKFENRTIYYILNNPVYIGKLRYTPGRRKDTYDFDDPNTIITNGKHTPIISSELWDMTQIKLTKNNKWKKPKQHIDNNPKHWTKGLIRCKECGCTMVTCNKTKLRCNGYNKGKCSNSSTLSIEEVYQLIINTIKDTINNGTIDHIVPNKKERKETDKYSIIKHQLEQLKDKEKRIKEAYRDGIDTLEEYKENKDILTKEKERLTKELNNTEKPKAETRKKEIIENGKKVYEILNNENISIKEKNEIVHILINKIEFDSNTNTLEVYYN</sequence>
<dbReference type="Pfam" id="PF00239">
    <property type="entry name" value="Resolvase"/>
    <property type="match status" value="1"/>
</dbReference>
<feature type="coiled-coil region" evidence="1">
    <location>
        <begin position="370"/>
        <end position="418"/>
    </location>
</feature>
<dbReference type="InterPro" id="IPR025827">
    <property type="entry name" value="Zn_ribbon_recom_dom"/>
</dbReference>
<keyword evidence="1" id="KW-0175">Coiled coil</keyword>
<feature type="domain" description="Resolvase/invertase-type recombinase catalytic" evidence="2">
    <location>
        <begin position="3"/>
        <end position="154"/>
    </location>
</feature>
<evidence type="ECO:0000313" key="4">
    <source>
        <dbReference type="EMBL" id="HIT38247.1"/>
    </source>
</evidence>
<gene>
    <name evidence="4" type="ORF">IAB59_07220</name>
</gene>
<dbReference type="Pfam" id="PF13408">
    <property type="entry name" value="Zn_ribbon_recom"/>
    <property type="match status" value="1"/>
</dbReference>
<organism evidence="4 5">
    <name type="scientific">Candidatus Onthousia faecipullorum</name>
    <dbReference type="NCBI Taxonomy" id="2840887"/>
    <lineage>
        <taxon>Bacteria</taxon>
        <taxon>Bacillati</taxon>
        <taxon>Bacillota</taxon>
        <taxon>Bacilli</taxon>
        <taxon>Candidatus Onthousia</taxon>
    </lineage>
</organism>
<dbReference type="Gene3D" id="3.40.50.1390">
    <property type="entry name" value="Resolvase, N-terminal catalytic domain"/>
    <property type="match status" value="1"/>
</dbReference>
<dbReference type="GO" id="GO:0003677">
    <property type="term" value="F:DNA binding"/>
    <property type="evidence" value="ECO:0007669"/>
    <property type="project" value="InterPro"/>
</dbReference>
<evidence type="ECO:0000259" key="3">
    <source>
        <dbReference type="PROSITE" id="PS51737"/>
    </source>
</evidence>
<dbReference type="PANTHER" id="PTHR30461">
    <property type="entry name" value="DNA-INVERTASE FROM LAMBDOID PROPHAGE"/>
    <property type="match status" value="1"/>
</dbReference>
<dbReference type="PANTHER" id="PTHR30461:SF23">
    <property type="entry name" value="DNA RECOMBINASE-RELATED"/>
    <property type="match status" value="1"/>
</dbReference>
<dbReference type="InterPro" id="IPR006119">
    <property type="entry name" value="Resolv_N"/>
</dbReference>
<reference evidence="4" key="2">
    <citation type="journal article" date="2021" name="PeerJ">
        <title>Extensive microbial diversity within the chicken gut microbiome revealed by metagenomics and culture.</title>
        <authorList>
            <person name="Gilroy R."/>
            <person name="Ravi A."/>
            <person name="Getino M."/>
            <person name="Pursley I."/>
            <person name="Horton D.L."/>
            <person name="Alikhan N.F."/>
            <person name="Baker D."/>
            <person name="Gharbi K."/>
            <person name="Hall N."/>
            <person name="Watson M."/>
            <person name="Adriaenssens E.M."/>
            <person name="Foster-Nyarko E."/>
            <person name="Jarju S."/>
            <person name="Secka A."/>
            <person name="Antonio M."/>
            <person name="Oren A."/>
            <person name="Chaudhuri R.R."/>
            <person name="La Ragione R."/>
            <person name="Hildebrand F."/>
            <person name="Pallen M.J."/>
        </authorList>
    </citation>
    <scope>NUCLEOTIDE SEQUENCE</scope>
    <source>
        <strain evidence="4">CHK195-26880</strain>
    </source>
</reference>
<reference evidence="4" key="1">
    <citation type="submission" date="2020-10" db="EMBL/GenBank/DDBJ databases">
        <authorList>
            <person name="Gilroy R."/>
        </authorList>
    </citation>
    <scope>NUCLEOTIDE SEQUENCE</scope>
    <source>
        <strain evidence="4">CHK195-26880</strain>
    </source>
</reference>
<evidence type="ECO:0000259" key="2">
    <source>
        <dbReference type="PROSITE" id="PS51736"/>
    </source>
</evidence>
<dbReference type="SUPFAM" id="SSF53041">
    <property type="entry name" value="Resolvase-like"/>
    <property type="match status" value="1"/>
</dbReference>
<dbReference type="EMBL" id="DVKQ01000092">
    <property type="protein sequence ID" value="HIT38247.1"/>
    <property type="molecule type" value="Genomic_DNA"/>
</dbReference>
<evidence type="ECO:0000313" key="5">
    <source>
        <dbReference type="Proteomes" id="UP000886833"/>
    </source>
</evidence>
<dbReference type="Pfam" id="PF07508">
    <property type="entry name" value="Recombinase"/>
    <property type="match status" value="1"/>
</dbReference>
<name>A0A9D1KDB8_9FIRM</name>
<dbReference type="InterPro" id="IPR036162">
    <property type="entry name" value="Resolvase-like_N_sf"/>
</dbReference>
<evidence type="ECO:0000256" key="1">
    <source>
        <dbReference type="SAM" id="Coils"/>
    </source>
</evidence>
<accession>A0A9D1KDB8</accession>
<dbReference type="Gene3D" id="3.90.1750.20">
    <property type="entry name" value="Putative Large Serine Recombinase, Chain B, Domain 2"/>
    <property type="match status" value="1"/>
</dbReference>
<dbReference type="GO" id="GO:0000150">
    <property type="term" value="F:DNA strand exchange activity"/>
    <property type="evidence" value="ECO:0007669"/>
    <property type="project" value="InterPro"/>
</dbReference>
<dbReference type="InterPro" id="IPR038109">
    <property type="entry name" value="DNA_bind_recomb_sf"/>
</dbReference>
<proteinExistence type="predicted"/>
<feature type="domain" description="Recombinase" evidence="3">
    <location>
        <begin position="161"/>
        <end position="280"/>
    </location>
</feature>